<organism evidence="1 2">
    <name type="scientific">Stygiolobus caldivivus</name>
    <dbReference type="NCBI Taxonomy" id="2824673"/>
    <lineage>
        <taxon>Archaea</taxon>
        <taxon>Thermoproteota</taxon>
        <taxon>Thermoprotei</taxon>
        <taxon>Sulfolobales</taxon>
        <taxon>Sulfolobaceae</taxon>
        <taxon>Stygiolobus</taxon>
    </lineage>
</organism>
<dbReference type="AlphaFoldDB" id="A0A8D5U929"/>
<dbReference type="RefSeq" id="WP_221288256.1">
    <property type="nucleotide sequence ID" value="NZ_AP024597.1"/>
</dbReference>
<proteinExistence type="predicted"/>
<dbReference type="KEGG" id="csty:KN1_27840"/>
<keyword evidence="2" id="KW-1185">Reference proteome</keyword>
<sequence>MAPLLFITPDRKFLYDGKKIKEVKKEKDVPQGSEIIFAKPMLVYDIEGINLSYLVENYGVVTVGELKLHELVQKLDWKDFILFVDHNRKTIRAFIRGGEELDLPYSSLDFLRYILAKFHSGILLESAEFEEIEMFSK</sequence>
<accession>A0A8D5U929</accession>
<evidence type="ECO:0000313" key="1">
    <source>
        <dbReference type="EMBL" id="BCU71487.1"/>
    </source>
</evidence>
<protein>
    <submittedName>
        <fullName evidence="1">Uncharacterized protein</fullName>
    </submittedName>
</protein>
<dbReference type="GeneID" id="66164505"/>
<dbReference type="EMBL" id="AP024597">
    <property type="protein sequence ID" value="BCU71487.1"/>
    <property type="molecule type" value="Genomic_DNA"/>
</dbReference>
<gene>
    <name evidence="1" type="ORF">KN1_27840</name>
</gene>
<reference evidence="1 2" key="1">
    <citation type="submission" date="2021-04" db="EMBL/GenBank/DDBJ databases">
        <title>Complete genome sequence of Stygiolobus sp. KN-1.</title>
        <authorList>
            <person name="Nakamura K."/>
            <person name="Sakai H."/>
            <person name="Kurosawa N."/>
        </authorList>
    </citation>
    <scope>NUCLEOTIDE SEQUENCE [LARGE SCALE GENOMIC DNA]</scope>
    <source>
        <strain evidence="1 2">KN-1</strain>
    </source>
</reference>
<name>A0A8D5U929_9CREN</name>
<evidence type="ECO:0000313" key="2">
    <source>
        <dbReference type="Proteomes" id="UP000825123"/>
    </source>
</evidence>
<dbReference type="Proteomes" id="UP000825123">
    <property type="component" value="Chromosome"/>
</dbReference>